<reference evidence="6" key="1">
    <citation type="submission" date="2011-05" db="EMBL/GenBank/DDBJ databases">
        <authorList>
            <person name="Richards S.R."/>
            <person name="Qu J."/>
            <person name="Jiang H."/>
            <person name="Jhangiani S.N."/>
            <person name="Agravi P."/>
            <person name="Goodspeed R."/>
            <person name="Gross S."/>
            <person name="Mandapat C."/>
            <person name="Jackson L."/>
            <person name="Mathew T."/>
            <person name="Pu L."/>
            <person name="Thornton R."/>
            <person name="Saada N."/>
            <person name="Wilczek-Boney K.B."/>
            <person name="Lee S."/>
            <person name="Kovar C."/>
            <person name="Wu Y."/>
            <person name="Scherer S.E."/>
            <person name="Worley K.C."/>
            <person name="Muzny D.M."/>
            <person name="Gibbs R."/>
        </authorList>
    </citation>
    <scope>NUCLEOTIDE SEQUENCE</scope>
    <source>
        <strain evidence="6">Brora</strain>
    </source>
</reference>
<dbReference type="GO" id="GO:0005615">
    <property type="term" value="C:extracellular space"/>
    <property type="evidence" value="ECO:0007669"/>
    <property type="project" value="TreeGrafter"/>
</dbReference>
<sequence>MIKVILLLFAFALCVYAGYDDRDGYGGYGGYGQLGHGYGHVPYGHGGYGRSSVYHEQNNDGHGYGTYKFGYEVNDPHTQNQQSRHETKDGHGTVRGSYKLKDADGHVRVVEYIADKHNGFRALVNGIPHY</sequence>
<dbReference type="GO" id="GO:0042302">
    <property type="term" value="F:structural constituent of cuticle"/>
    <property type="evidence" value="ECO:0007669"/>
    <property type="project" value="UniProtKB-UniRule"/>
</dbReference>
<keyword evidence="4" id="KW-0732">Signal</keyword>
<feature type="region of interest" description="Disordered" evidence="3">
    <location>
        <begin position="76"/>
        <end position="97"/>
    </location>
</feature>
<evidence type="ECO:0000256" key="3">
    <source>
        <dbReference type="SAM" id="MobiDB-lite"/>
    </source>
</evidence>
<dbReference type="PANTHER" id="PTHR12236">
    <property type="entry name" value="STRUCTURAL CONTITUENT OF CUTICLE"/>
    <property type="match status" value="1"/>
</dbReference>
<name>T1IUJ3_STRMM</name>
<dbReference type="InterPro" id="IPR051217">
    <property type="entry name" value="Insect_Cuticle_Struc_Prot"/>
</dbReference>
<dbReference type="OMA" id="HEEISWK"/>
<dbReference type="EMBL" id="JH431537">
    <property type="status" value="NOT_ANNOTATED_CDS"/>
    <property type="molecule type" value="Genomic_DNA"/>
</dbReference>
<dbReference type="PhylomeDB" id="T1IUJ3"/>
<dbReference type="GO" id="GO:0031012">
    <property type="term" value="C:extracellular matrix"/>
    <property type="evidence" value="ECO:0007669"/>
    <property type="project" value="TreeGrafter"/>
</dbReference>
<dbReference type="PRINTS" id="PR00947">
    <property type="entry name" value="CUTICLE"/>
</dbReference>
<proteinExistence type="predicted"/>
<keyword evidence="1 2" id="KW-0193">Cuticle</keyword>
<reference evidence="5" key="2">
    <citation type="submission" date="2015-02" db="UniProtKB">
        <authorList>
            <consortium name="EnsemblMetazoa"/>
        </authorList>
    </citation>
    <scope>IDENTIFICATION</scope>
</reference>
<organism evidence="5 6">
    <name type="scientific">Strigamia maritima</name>
    <name type="common">European centipede</name>
    <name type="synonym">Geophilus maritimus</name>
    <dbReference type="NCBI Taxonomy" id="126957"/>
    <lineage>
        <taxon>Eukaryota</taxon>
        <taxon>Metazoa</taxon>
        <taxon>Ecdysozoa</taxon>
        <taxon>Arthropoda</taxon>
        <taxon>Myriapoda</taxon>
        <taxon>Chilopoda</taxon>
        <taxon>Pleurostigmophora</taxon>
        <taxon>Geophilomorpha</taxon>
        <taxon>Linotaeniidae</taxon>
        <taxon>Strigamia</taxon>
    </lineage>
</organism>
<evidence type="ECO:0000313" key="5">
    <source>
        <dbReference type="EnsemblMetazoa" id="SMAR004819-PA"/>
    </source>
</evidence>
<dbReference type="Pfam" id="PF00379">
    <property type="entry name" value="Chitin_bind_4"/>
    <property type="match status" value="1"/>
</dbReference>
<feature type="chain" id="PRO_5004590052" evidence="4">
    <location>
        <begin position="18"/>
        <end position="130"/>
    </location>
</feature>
<keyword evidence="6" id="KW-1185">Reference proteome</keyword>
<feature type="compositionally biased region" description="Basic and acidic residues" evidence="3">
    <location>
        <begin position="83"/>
        <end position="92"/>
    </location>
</feature>
<dbReference type="PROSITE" id="PS51155">
    <property type="entry name" value="CHIT_BIND_RR_2"/>
    <property type="match status" value="1"/>
</dbReference>
<dbReference type="EnsemblMetazoa" id="SMAR004819-RA">
    <property type="protein sequence ID" value="SMAR004819-PA"/>
    <property type="gene ID" value="SMAR004819"/>
</dbReference>
<dbReference type="AlphaFoldDB" id="T1IUJ3"/>
<dbReference type="PROSITE" id="PS00233">
    <property type="entry name" value="CHIT_BIND_RR_1"/>
    <property type="match status" value="1"/>
</dbReference>
<evidence type="ECO:0000313" key="6">
    <source>
        <dbReference type="Proteomes" id="UP000014500"/>
    </source>
</evidence>
<feature type="signal peptide" evidence="4">
    <location>
        <begin position="1"/>
        <end position="17"/>
    </location>
</feature>
<dbReference type="InterPro" id="IPR031311">
    <property type="entry name" value="CHIT_BIND_RR_consensus"/>
</dbReference>
<dbReference type="eggNOG" id="ENOG502SGA3">
    <property type="taxonomic scope" value="Eukaryota"/>
</dbReference>
<evidence type="ECO:0000256" key="1">
    <source>
        <dbReference type="ARBA" id="ARBA00022460"/>
    </source>
</evidence>
<dbReference type="STRING" id="126957.T1IUJ3"/>
<evidence type="ECO:0000256" key="2">
    <source>
        <dbReference type="PROSITE-ProRule" id="PRU00497"/>
    </source>
</evidence>
<protein>
    <submittedName>
        <fullName evidence="5">Uncharacterized protein</fullName>
    </submittedName>
</protein>
<dbReference type="InterPro" id="IPR000618">
    <property type="entry name" value="Insect_cuticle"/>
</dbReference>
<evidence type="ECO:0000256" key="4">
    <source>
        <dbReference type="SAM" id="SignalP"/>
    </source>
</evidence>
<dbReference type="PANTHER" id="PTHR12236:SF95">
    <property type="entry name" value="CUTICULAR PROTEIN 76BD, ISOFORM C-RELATED"/>
    <property type="match status" value="1"/>
</dbReference>
<dbReference type="HOGENOM" id="CLU_075165_3_3_1"/>
<accession>T1IUJ3</accession>
<dbReference type="Proteomes" id="UP000014500">
    <property type="component" value="Unassembled WGS sequence"/>
</dbReference>